<dbReference type="FunFam" id="3.30.470.30:FF:000012">
    <property type="entry name" value="Probable DNA ligase"/>
    <property type="match status" value="1"/>
</dbReference>
<keyword evidence="13" id="KW-0131">Cell cycle</keyword>
<evidence type="ECO:0000256" key="3">
    <source>
        <dbReference type="ARBA" id="ARBA00022598"/>
    </source>
</evidence>
<keyword evidence="9" id="KW-0067">ATP-binding</keyword>
<evidence type="ECO:0000256" key="10">
    <source>
        <dbReference type="ARBA" id="ARBA00022842"/>
    </source>
</evidence>
<dbReference type="GO" id="GO:0005524">
    <property type="term" value="F:ATP binding"/>
    <property type="evidence" value="ECO:0007669"/>
    <property type="project" value="UniProtKB-KW"/>
</dbReference>
<dbReference type="InterPro" id="IPR000977">
    <property type="entry name" value="DNA_ligase_ATP-dep"/>
</dbReference>
<dbReference type="Gene3D" id="1.10.3260.10">
    <property type="entry name" value="DNA ligase, ATP-dependent, N-terminal domain"/>
    <property type="match status" value="1"/>
</dbReference>
<evidence type="ECO:0000256" key="14">
    <source>
        <dbReference type="RuleBase" id="RU004196"/>
    </source>
</evidence>
<dbReference type="SUPFAM" id="SSF117018">
    <property type="entry name" value="ATP-dependent DNA ligase DNA-binding domain"/>
    <property type="match status" value="1"/>
</dbReference>
<evidence type="ECO:0000256" key="12">
    <source>
        <dbReference type="ARBA" id="ARBA00023204"/>
    </source>
</evidence>
<gene>
    <name evidence="16" type="ORF">ENL31_00650</name>
</gene>
<dbReference type="CDD" id="cd07901">
    <property type="entry name" value="Adenylation_DNA_ligase_Arch_LigB"/>
    <property type="match status" value="1"/>
</dbReference>
<keyword evidence="5" id="KW-0235">DNA replication</keyword>
<dbReference type="InterPro" id="IPR012340">
    <property type="entry name" value="NA-bd_OB-fold"/>
</dbReference>
<dbReference type="PANTHER" id="PTHR45674">
    <property type="entry name" value="DNA LIGASE 1/3 FAMILY MEMBER"/>
    <property type="match status" value="1"/>
</dbReference>
<dbReference type="GO" id="GO:0006273">
    <property type="term" value="P:lagging strand elongation"/>
    <property type="evidence" value="ECO:0007669"/>
    <property type="project" value="TreeGrafter"/>
</dbReference>
<reference evidence="16" key="1">
    <citation type="journal article" date="2020" name="mSystems">
        <title>Genome- and Community-Level Interaction Insights into Carbon Utilization and Element Cycling Functions of Hydrothermarchaeota in Hydrothermal Sediment.</title>
        <authorList>
            <person name="Zhou Z."/>
            <person name="Liu Y."/>
            <person name="Xu W."/>
            <person name="Pan J."/>
            <person name="Luo Z.H."/>
            <person name="Li M."/>
        </authorList>
    </citation>
    <scope>NUCLEOTIDE SEQUENCE [LARGE SCALE GENOMIC DNA]</scope>
    <source>
        <strain evidence="16">HyVt-85</strain>
    </source>
</reference>
<dbReference type="GO" id="GO:0071897">
    <property type="term" value="P:DNA biosynthetic process"/>
    <property type="evidence" value="ECO:0007669"/>
    <property type="project" value="InterPro"/>
</dbReference>
<dbReference type="PANTHER" id="PTHR45674:SF4">
    <property type="entry name" value="DNA LIGASE 1"/>
    <property type="match status" value="1"/>
</dbReference>
<keyword evidence="8" id="KW-0227">DNA damage</keyword>
<dbReference type="SUPFAM" id="SSF50249">
    <property type="entry name" value="Nucleic acid-binding proteins"/>
    <property type="match status" value="1"/>
</dbReference>
<dbReference type="InterPro" id="IPR012308">
    <property type="entry name" value="DNA_ligase_ATP-dep_N"/>
</dbReference>
<proteinExistence type="inferred from homology"/>
<dbReference type="PROSITE" id="PS00697">
    <property type="entry name" value="DNA_LIGASE_A1"/>
    <property type="match status" value="1"/>
</dbReference>
<dbReference type="Pfam" id="PF01068">
    <property type="entry name" value="DNA_ligase_A_M"/>
    <property type="match status" value="1"/>
</dbReference>
<evidence type="ECO:0000313" key="16">
    <source>
        <dbReference type="EMBL" id="HHE75620.1"/>
    </source>
</evidence>
<name>A0A7J3T959_9ARCH</name>
<keyword evidence="11" id="KW-0233">DNA recombination</keyword>
<evidence type="ECO:0000256" key="9">
    <source>
        <dbReference type="ARBA" id="ARBA00022840"/>
    </source>
</evidence>
<feature type="domain" description="ATP-dependent DNA ligase family profile" evidence="15">
    <location>
        <begin position="335"/>
        <end position="470"/>
    </location>
</feature>
<dbReference type="SUPFAM" id="SSF56091">
    <property type="entry name" value="DNA ligase/mRNA capping enzyme, catalytic domain"/>
    <property type="match status" value="1"/>
</dbReference>
<evidence type="ECO:0000256" key="6">
    <source>
        <dbReference type="ARBA" id="ARBA00022723"/>
    </source>
</evidence>
<dbReference type="InterPro" id="IPR036599">
    <property type="entry name" value="DNA_ligase_N_sf"/>
</dbReference>
<evidence type="ECO:0000256" key="5">
    <source>
        <dbReference type="ARBA" id="ARBA00022705"/>
    </source>
</evidence>
<organism evidence="16">
    <name type="scientific">Candidatus Aciduliprofundum boonei</name>
    <dbReference type="NCBI Taxonomy" id="379547"/>
    <lineage>
        <taxon>Archaea</taxon>
        <taxon>Methanobacteriati</taxon>
        <taxon>Thermoplasmatota</taxon>
        <taxon>DHVE2 group</taxon>
        <taxon>Candidatus Aciduliprofundum</taxon>
    </lineage>
</organism>
<evidence type="ECO:0000256" key="1">
    <source>
        <dbReference type="ARBA" id="ARBA00007572"/>
    </source>
</evidence>
<feature type="non-terminal residue" evidence="16">
    <location>
        <position position="490"/>
    </location>
</feature>
<evidence type="ECO:0000256" key="8">
    <source>
        <dbReference type="ARBA" id="ARBA00022763"/>
    </source>
</evidence>
<evidence type="ECO:0000256" key="7">
    <source>
        <dbReference type="ARBA" id="ARBA00022741"/>
    </source>
</evidence>
<dbReference type="Proteomes" id="UP000886130">
    <property type="component" value="Unassembled WGS sequence"/>
</dbReference>
<dbReference type="NCBIfam" id="TIGR00574">
    <property type="entry name" value="dnl1"/>
    <property type="match status" value="1"/>
</dbReference>
<dbReference type="Gene3D" id="3.30.470.30">
    <property type="entry name" value="DNA ligase/mRNA capping enzyme"/>
    <property type="match status" value="1"/>
</dbReference>
<keyword evidence="7" id="KW-0547">Nucleotide-binding</keyword>
<dbReference type="GO" id="GO:0006281">
    <property type="term" value="P:DNA repair"/>
    <property type="evidence" value="ECO:0007669"/>
    <property type="project" value="UniProtKB-KW"/>
</dbReference>
<dbReference type="GO" id="GO:0051301">
    <property type="term" value="P:cell division"/>
    <property type="evidence" value="ECO:0007669"/>
    <property type="project" value="UniProtKB-KW"/>
</dbReference>
<dbReference type="Pfam" id="PF04675">
    <property type="entry name" value="DNA_ligase_A_N"/>
    <property type="match status" value="1"/>
</dbReference>
<evidence type="ECO:0000259" key="15">
    <source>
        <dbReference type="PROSITE" id="PS50160"/>
    </source>
</evidence>
<dbReference type="AlphaFoldDB" id="A0A7J3T959"/>
<keyword evidence="3 16" id="KW-0436">Ligase</keyword>
<evidence type="ECO:0000256" key="11">
    <source>
        <dbReference type="ARBA" id="ARBA00023172"/>
    </source>
</evidence>
<accession>A0A7J3T959</accession>
<dbReference type="PROSITE" id="PS50160">
    <property type="entry name" value="DNA_LIGASE_A3"/>
    <property type="match status" value="1"/>
</dbReference>
<sequence length="490" mass="55322">MEYAAIAETYSLVESTTKRLEMTDYLVELFKKTPPDVIDKVIYLTQGKLYPDYMGIELGIAEKLAIKAVSRTTGIRESEINELLKKHGDLGLVAEETIKKKKQMTLFSFEEEKKLTVEKVYENFDKMARVEGEGSQEKKIQYLAELLNLASPLEAKYIIRTVEGKLRLGIADMTILDALSIAFGGSKELRSFVERAYNIHPDLGSIAKRLAKEGIEGVKNIKIELGIPIRAMLAERLPSLEEILAKMGGKAAFEYKYDGMRIQTHIGGKKIWLYSRRLENLTEQFPDVVEAIKGAFKGDEGIFDGEAVPVDINTGELLPFQVVSHRRGRKYGIEKAMEEYPVVLFLFDILYLNGEDLTSKPYPERRKILESVIHETDRVKLATQIISSNIEEIKKFFNKAIEDGCEGLVAKNVGEESIYRAGAREFLWIKYKREYKVEIGDTVDLVAVGAFAGKGKRRGTYGALLMAAYNPEKDRFETVCKLGSGFTDEQ</sequence>
<dbReference type="GO" id="GO:0006310">
    <property type="term" value="P:DNA recombination"/>
    <property type="evidence" value="ECO:0007669"/>
    <property type="project" value="UniProtKB-KW"/>
</dbReference>
<dbReference type="EMBL" id="DRTM01000049">
    <property type="protein sequence ID" value="HHE75620.1"/>
    <property type="molecule type" value="Genomic_DNA"/>
</dbReference>
<evidence type="ECO:0000256" key="4">
    <source>
        <dbReference type="ARBA" id="ARBA00022618"/>
    </source>
</evidence>
<evidence type="ECO:0000256" key="13">
    <source>
        <dbReference type="ARBA" id="ARBA00023306"/>
    </source>
</evidence>
<dbReference type="InterPro" id="IPR016059">
    <property type="entry name" value="DNA_ligase_ATP-dep_CS"/>
</dbReference>
<keyword evidence="12" id="KW-0234">DNA repair</keyword>
<dbReference type="InterPro" id="IPR012310">
    <property type="entry name" value="DNA_ligase_ATP-dep_cent"/>
</dbReference>
<protein>
    <recommendedName>
        <fullName evidence="2">DNA ligase</fullName>
    </recommendedName>
</protein>
<keyword evidence="6" id="KW-0479">Metal-binding</keyword>
<dbReference type="Gene3D" id="2.40.50.140">
    <property type="entry name" value="Nucleic acid-binding proteins"/>
    <property type="match status" value="1"/>
</dbReference>
<dbReference type="InterPro" id="IPR050191">
    <property type="entry name" value="ATP-dep_DNA_ligase"/>
</dbReference>
<dbReference type="GO" id="GO:0003677">
    <property type="term" value="F:DNA binding"/>
    <property type="evidence" value="ECO:0007669"/>
    <property type="project" value="InterPro"/>
</dbReference>
<comment type="similarity">
    <text evidence="1 14">Belongs to the ATP-dependent DNA ligase family.</text>
</comment>
<dbReference type="FunFam" id="1.10.3260.10:FF:000007">
    <property type="entry name" value="DNA ligase"/>
    <property type="match status" value="1"/>
</dbReference>
<keyword evidence="10" id="KW-0460">Magnesium</keyword>
<dbReference type="GO" id="GO:0003910">
    <property type="term" value="F:DNA ligase (ATP) activity"/>
    <property type="evidence" value="ECO:0007669"/>
    <property type="project" value="InterPro"/>
</dbReference>
<evidence type="ECO:0000256" key="2">
    <source>
        <dbReference type="ARBA" id="ARBA00013308"/>
    </source>
</evidence>
<keyword evidence="4" id="KW-0132">Cell division</keyword>
<comment type="caution">
    <text evidence="16">The sequence shown here is derived from an EMBL/GenBank/DDBJ whole genome shotgun (WGS) entry which is preliminary data.</text>
</comment>
<dbReference type="GO" id="GO:0046872">
    <property type="term" value="F:metal ion binding"/>
    <property type="evidence" value="ECO:0007669"/>
    <property type="project" value="UniProtKB-KW"/>
</dbReference>